<evidence type="ECO:0000256" key="11">
    <source>
        <dbReference type="ARBA" id="ARBA00023004"/>
    </source>
</evidence>
<dbReference type="AlphaFoldDB" id="A0A9P6JDH5"/>
<protein>
    <recommendedName>
        <fullName evidence="5">ATP-dependent DNA helicase CHL1</fullName>
        <ecNumber evidence="17">5.6.2.3</ecNumber>
    </recommendedName>
    <alternativeName>
        <fullName evidence="4">ATP-dependent DNA helicase chl1</fullName>
    </alternativeName>
    <alternativeName>
        <fullName evidence="16">Chromosome loss protein 1</fullName>
    </alternativeName>
    <alternativeName>
        <fullName evidence="18 19">DNA 5'-3' helicase CHL1</fullName>
    </alternativeName>
</protein>
<evidence type="ECO:0000256" key="12">
    <source>
        <dbReference type="ARBA" id="ARBA00023014"/>
    </source>
</evidence>
<feature type="compositionally biased region" description="Polar residues" evidence="22">
    <location>
        <begin position="963"/>
        <end position="981"/>
    </location>
</feature>
<feature type="compositionally biased region" description="Basic and acidic residues" evidence="22">
    <location>
        <begin position="218"/>
        <end position="232"/>
    </location>
</feature>
<feature type="region of interest" description="Disordered" evidence="22">
    <location>
        <begin position="670"/>
        <end position="701"/>
    </location>
</feature>
<dbReference type="GO" id="GO:0051536">
    <property type="term" value="F:iron-sulfur cluster binding"/>
    <property type="evidence" value="ECO:0007669"/>
    <property type="project" value="UniProtKB-KW"/>
</dbReference>
<feature type="compositionally biased region" description="Acidic residues" evidence="22">
    <location>
        <begin position="670"/>
        <end position="681"/>
    </location>
</feature>
<proteinExistence type="inferred from homology"/>
<keyword evidence="13" id="KW-0413">Isomerase</keyword>
<dbReference type="GO" id="GO:0006139">
    <property type="term" value="P:nucleobase-containing compound metabolic process"/>
    <property type="evidence" value="ECO:0007669"/>
    <property type="project" value="InterPro"/>
</dbReference>
<feature type="compositionally biased region" description="Basic and acidic residues" evidence="22">
    <location>
        <begin position="133"/>
        <end position="165"/>
    </location>
</feature>
<evidence type="ECO:0000256" key="9">
    <source>
        <dbReference type="ARBA" id="ARBA00022806"/>
    </source>
</evidence>
<name>A0A9P6JDH5_MORAP</name>
<dbReference type="GO" id="GO:0016818">
    <property type="term" value="F:hydrolase activity, acting on acid anhydrides, in phosphorus-containing anhydrides"/>
    <property type="evidence" value="ECO:0007669"/>
    <property type="project" value="InterPro"/>
</dbReference>
<feature type="region of interest" description="Disordered" evidence="22">
    <location>
        <begin position="84"/>
        <end position="232"/>
    </location>
</feature>
<evidence type="ECO:0000256" key="22">
    <source>
        <dbReference type="SAM" id="MobiDB-lite"/>
    </source>
</evidence>
<dbReference type="OrthoDB" id="267079at2759"/>
<comment type="cofactor">
    <cofactor evidence="1">
        <name>[4Fe-4S] cluster</name>
        <dbReference type="ChEBI" id="CHEBI:49883"/>
    </cofactor>
</comment>
<keyword evidence="8" id="KW-0378">Hydrolase</keyword>
<dbReference type="Gene3D" id="3.40.50.300">
    <property type="entry name" value="P-loop containing nucleotide triphosphate hydrolases"/>
    <property type="match status" value="3"/>
</dbReference>
<feature type="region of interest" description="Disordered" evidence="22">
    <location>
        <begin position="359"/>
        <end position="380"/>
    </location>
</feature>
<feature type="region of interest" description="Disordered" evidence="22">
    <location>
        <begin position="963"/>
        <end position="982"/>
    </location>
</feature>
<comment type="catalytic activity">
    <reaction evidence="21">
        <text>ATP + H2O = ADP + phosphate + H(+)</text>
        <dbReference type="Rhea" id="RHEA:13065"/>
        <dbReference type="ChEBI" id="CHEBI:15377"/>
        <dbReference type="ChEBI" id="CHEBI:15378"/>
        <dbReference type="ChEBI" id="CHEBI:30616"/>
        <dbReference type="ChEBI" id="CHEBI:43474"/>
        <dbReference type="ChEBI" id="CHEBI:456216"/>
        <dbReference type="EC" id="5.6.2.3"/>
    </reaction>
</comment>
<feature type="domain" description="Helicase ATP-binding" evidence="23">
    <location>
        <begin position="24"/>
        <end position="520"/>
    </location>
</feature>
<evidence type="ECO:0000256" key="4">
    <source>
        <dbReference type="ARBA" id="ARBA00016387"/>
    </source>
</evidence>
<dbReference type="GO" id="GO:0034085">
    <property type="term" value="P:establishment of sister chromatid cohesion"/>
    <property type="evidence" value="ECO:0007669"/>
    <property type="project" value="TreeGrafter"/>
</dbReference>
<comment type="similarity">
    <text evidence="3">Belongs to the DEAD box helicase family. DEAH subfamily. DDX11/CHL1 sub-subfamily.</text>
</comment>
<evidence type="ECO:0000256" key="8">
    <source>
        <dbReference type="ARBA" id="ARBA00022801"/>
    </source>
</evidence>
<evidence type="ECO:0000256" key="7">
    <source>
        <dbReference type="ARBA" id="ARBA00022741"/>
    </source>
</evidence>
<evidence type="ECO:0000256" key="15">
    <source>
        <dbReference type="ARBA" id="ARBA00023306"/>
    </source>
</evidence>
<dbReference type="SMART" id="SM00488">
    <property type="entry name" value="DEXDc2"/>
    <property type="match status" value="1"/>
</dbReference>
<keyword evidence="6" id="KW-0479">Metal-binding</keyword>
<evidence type="ECO:0000313" key="25">
    <source>
        <dbReference type="Proteomes" id="UP000738359"/>
    </source>
</evidence>
<dbReference type="InterPro" id="IPR010614">
    <property type="entry name" value="RAD3-like_helicase_DEAD"/>
</dbReference>
<evidence type="ECO:0000256" key="21">
    <source>
        <dbReference type="ARBA" id="ARBA00048954"/>
    </source>
</evidence>
<reference evidence="24" key="1">
    <citation type="journal article" date="2020" name="Fungal Divers.">
        <title>Resolving the Mortierellaceae phylogeny through synthesis of multi-gene phylogenetics and phylogenomics.</title>
        <authorList>
            <person name="Vandepol N."/>
            <person name="Liber J."/>
            <person name="Desiro A."/>
            <person name="Na H."/>
            <person name="Kennedy M."/>
            <person name="Barry K."/>
            <person name="Grigoriev I.V."/>
            <person name="Miller A.N."/>
            <person name="O'Donnell K."/>
            <person name="Stajich J.E."/>
            <person name="Bonito G."/>
        </authorList>
    </citation>
    <scope>NUCLEOTIDE SEQUENCE</scope>
    <source>
        <strain evidence="24">CK1249</strain>
    </source>
</reference>
<keyword evidence="14" id="KW-0539">Nucleus</keyword>
<dbReference type="Proteomes" id="UP000738359">
    <property type="component" value="Unassembled WGS sequence"/>
</dbReference>
<dbReference type="GO" id="GO:0005634">
    <property type="term" value="C:nucleus"/>
    <property type="evidence" value="ECO:0007669"/>
    <property type="project" value="UniProtKB-SubCell"/>
</dbReference>
<evidence type="ECO:0000256" key="2">
    <source>
        <dbReference type="ARBA" id="ARBA00004123"/>
    </source>
</evidence>
<dbReference type="EMBL" id="JAAAHY010000060">
    <property type="protein sequence ID" value="KAF9967745.1"/>
    <property type="molecule type" value="Genomic_DNA"/>
</dbReference>
<sequence>MAEEDAHDSAKAPLQDSGSLPTPASFPAFPYPTPYSIQTDFMQQLYECIDQRKVGIFESPTGTGKSLSMICGAVAWLMDHERAEQDRARREQEAGEAEAGSVAVASTSATENKHSTDDTPDWVQQHRAISDATIERQDKDQRRAELDARVQKIREREKRMRENMAKKMKRQAAGAHSMHGAGGYRSASGQGKKMRGQDSDDDDLDDGEFLLDEYDSDSDIKGRGGSKGRIENDYGNLSKEVLELLRSVDAKETAHGARTNGFGAEDEDQEPDVLKLSQFIDELRKTSYGEHLHVVSLGSRKNLCINDRVRQSASHKSSHSAEPVINVTKLNDTCLDAQKSGTPSNKRCEFLHLPSPAFGRTKSKTGLGSGSGSDDDPFSAGNTTWWKDELSMTGDEKILEFRDHALARVRDIEELAELGSQLETCPYYGSRQTVRHCQLVTLPYNLLLHASTRESLKLAIKGNILLLDEAHNLINSLLQMHSVTLSLPHIVLAQEQLQVYLARYEKRLSSINEGHIRVIIRVLDCLEAFVEKWKTGSSLPSNNTSSVHSKQPADRVMKVNEFLHDAGMDHINLFKAHTYLDTSGVARKLQGFHESQQRKEAKRFAKEAEKAATGVRIHQGKRVFPRPAAMVAKQPSTTTMPVLLSVDAFLISLLNADNDGRVIVAMDEGGMDATDEGDEDEAREKERLGQQGFAPEGSARPKQRNPVLKFMLLNPANVFKPLIDEARSVILAGGTMEPVSDLLSLLFPYLKSDPPGLNLSTGSSVIRTAESATYPRIHRFSCGHVIPKENLMTLVMEKAATGTSLELNFANRNQDQVMDGIGQSLANLLNMIPDGVVVFFVSYSYMAQVLARWRHKVSSTGTSILERIQARKRVFIEPREAPDADRMLKEYHECIYEKPEHTLASAAAGPRGGVLFSVVGGKMSEGINFSDRLGRGVIVVGMPFPNRGSPELQERMRYMDQVQLSERQQRQPLPTGSSTPMRMTAGSEYYENLCMRAVNQSIGRAIRHQNDYAVVVLMDRRYGAPRIRKKLPGWIGSSIEVCDQFGPAMNKLANFFRAKRELATKTGNGGK</sequence>
<dbReference type="PANTHER" id="PTHR11472:SF41">
    <property type="entry name" value="ATP-DEPENDENT DNA HELICASE DDX11-RELATED"/>
    <property type="match status" value="1"/>
</dbReference>
<evidence type="ECO:0000256" key="1">
    <source>
        <dbReference type="ARBA" id="ARBA00001966"/>
    </source>
</evidence>
<evidence type="ECO:0000256" key="13">
    <source>
        <dbReference type="ARBA" id="ARBA00023235"/>
    </source>
</evidence>
<keyword evidence="7" id="KW-0547">Nucleotide-binding</keyword>
<dbReference type="NCBIfam" id="TIGR00604">
    <property type="entry name" value="rad3"/>
    <property type="match status" value="1"/>
</dbReference>
<evidence type="ECO:0000256" key="17">
    <source>
        <dbReference type="ARBA" id="ARBA00044969"/>
    </source>
</evidence>
<keyword evidence="12" id="KW-0411">Iron-sulfur</keyword>
<dbReference type="InterPro" id="IPR013020">
    <property type="entry name" value="Rad3/Chl1-like"/>
</dbReference>
<dbReference type="InterPro" id="IPR006555">
    <property type="entry name" value="ATP-dep_Helicase_C"/>
</dbReference>
<dbReference type="EC" id="5.6.2.3" evidence="17"/>
<keyword evidence="15" id="KW-0131">Cell cycle</keyword>
<evidence type="ECO:0000256" key="3">
    <source>
        <dbReference type="ARBA" id="ARBA00008435"/>
    </source>
</evidence>
<keyword evidence="25" id="KW-1185">Reference proteome</keyword>
<dbReference type="InterPro" id="IPR045028">
    <property type="entry name" value="DinG/Rad3-like"/>
</dbReference>
<dbReference type="InterPro" id="IPR027417">
    <property type="entry name" value="P-loop_NTPase"/>
</dbReference>
<dbReference type="GO" id="GO:0003677">
    <property type="term" value="F:DNA binding"/>
    <property type="evidence" value="ECO:0007669"/>
    <property type="project" value="InterPro"/>
</dbReference>
<feature type="compositionally biased region" description="Basic and acidic residues" evidence="22">
    <location>
        <begin position="84"/>
        <end position="93"/>
    </location>
</feature>
<organism evidence="24 25">
    <name type="scientific">Mortierella alpina</name>
    <name type="common">Oleaginous fungus</name>
    <name type="synonym">Mortierella renispora</name>
    <dbReference type="NCBI Taxonomy" id="64518"/>
    <lineage>
        <taxon>Eukaryota</taxon>
        <taxon>Fungi</taxon>
        <taxon>Fungi incertae sedis</taxon>
        <taxon>Mucoromycota</taxon>
        <taxon>Mortierellomycotina</taxon>
        <taxon>Mortierellomycetes</taxon>
        <taxon>Mortierellales</taxon>
        <taxon>Mortierellaceae</taxon>
        <taxon>Mortierella</taxon>
    </lineage>
</organism>
<dbReference type="SUPFAM" id="SSF52540">
    <property type="entry name" value="P-loop containing nucleoside triphosphate hydrolases"/>
    <property type="match status" value="1"/>
</dbReference>
<dbReference type="Pfam" id="PF06733">
    <property type="entry name" value="DEAD_2"/>
    <property type="match status" value="1"/>
</dbReference>
<dbReference type="GO" id="GO:0046872">
    <property type="term" value="F:metal ion binding"/>
    <property type="evidence" value="ECO:0007669"/>
    <property type="project" value="UniProtKB-KW"/>
</dbReference>
<evidence type="ECO:0000256" key="18">
    <source>
        <dbReference type="ARBA" id="ARBA00044998"/>
    </source>
</evidence>
<keyword evidence="9 24" id="KW-0347">Helicase</keyword>
<comment type="caution">
    <text evidence="24">The sequence shown here is derived from an EMBL/GenBank/DDBJ whole genome shotgun (WGS) entry which is preliminary data.</text>
</comment>
<evidence type="ECO:0000313" key="24">
    <source>
        <dbReference type="EMBL" id="KAF9967745.1"/>
    </source>
</evidence>
<feature type="compositionally biased region" description="Acidic residues" evidence="22">
    <location>
        <begin position="199"/>
        <end position="217"/>
    </location>
</feature>
<dbReference type="GO" id="GO:0043139">
    <property type="term" value="F:5'-3' DNA helicase activity"/>
    <property type="evidence" value="ECO:0007669"/>
    <property type="project" value="UniProtKB-EC"/>
</dbReference>
<keyword evidence="11" id="KW-0408">Iron</keyword>
<evidence type="ECO:0000256" key="5">
    <source>
        <dbReference type="ARBA" id="ARBA00017386"/>
    </source>
</evidence>
<comment type="subcellular location">
    <subcellularLocation>
        <location evidence="2">Nucleus</location>
    </subcellularLocation>
</comment>
<dbReference type="InterPro" id="IPR014013">
    <property type="entry name" value="Helic_SF1/SF2_ATP-bd_DinG/Rad3"/>
</dbReference>
<evidence type="ECO:0000259" key="23">
    <source>
        <dbReference type="PROSITE" id="PS51193"/>
    </source>
</evidence>
<dbReference type="InterPro" id="IPR006554">
    <property type="entry name" value="Helicase-like_DEXD_c2"/>
</dbReference>
<dbReference type="PROSITE" id="PS51193">
    <property type="entry name" value="HELICASE_ATP_BIND_2"/>
    <property type="match status" value="1"/>
</dbReference>
<dbReference type="SMART" id="SM00491">
    <property type="entry name" value="HELICc2"/>
    <property type="match status" value="1"/>
</dbReference>
<dbReference type="Pfam" id="PF13307">
    <property type="entry name" value="Helicase_C_2"/>
    <property type="match status" value="1"/>
</dbReference>
<keyword evidence="10" id="KW-0067">ATP-binding</keyword>
<gene>
    <name evidence="24" type="primary">DDX11</name>
    <name evidence="24" type="ORF">BGZ70_008406</name>
</gene>
<accession>A0A9P6JDH5</accession>
<dbReference type="CDD" id="cd18788">
    <property type="entry name" value="SF2_C_XPD"/>
    <property type="match status" value="1"/>
</dbReference>
<evidence type="ECO:0000256" key="20">
    <source>
        <dbReference type="ARBA" id="ARBA00045702"/>
    </source>
</evidence>
<dbReference type="FunFam" id="3.40.50.300:FF:001372">
    <property type="entry name" value="ATP-dependent DNA helicase chl1"/>
    <property type="match status" value="1"/>
</dbReference>
<dbReference type="PANTHER" id="PTHR11472">
    <property type="entry name" value="DNA REPAIR DEAD HELICASE RAD3/XP-D SUBFAMILY MEMBER"/>
    <property type="match status" value="1"/>
</dbReference>
<evidence type="ECO:0000256" key="6">
    <source>
        <dbReference type="ARBA" id="ARBA00022723"/>
    </source>
</evidence>
<feature type="region of interest" description="Disordered" evidence="22">
    <location>
        <begin position="1"/>
        <end position="26"/>
    </location>
</feature>
<evidence type="ECO:0000256" key="14">
    <source>
        <dbReference type="ARBA" id="ARBA00023242"/>
    </source>
</evidence>
<dbReference type="GO" id="GO:0005524">
    <property type="term" value="F:ATP binding"/>
    <property type="evidence" value="ECO:0007669"/>
    <property type="project" value="UniProtKB-KW"/>
</dbReference>
<comment type="function">
    <text evidence="20">ATP-dependent DNA helicase important for chromosome transmission and normal cell cycle progression in G(2)/M. May have a role in changing DNA topology to allow the loading of proteins involved in maintaining sister chromatid cohesion in the vicinity of the centromeres. Has a specific role in chromosome segregation during meiosis II.</text>
</comment>
<evidence type="ECO:0000256" key="19">
    <source>
        <dbReference type="ARBA" id="ARBA00045008"/>
    </source>
</evidence>
<feature type="compositionally biased region" description="Low complexity" evidence="22">
    <location>
        <begin position="97"/>
        <end position="110"/>
    </location>
</feature>
<evidence type="ECO:0000256" key="16">
    <source>
        <dbReference type="ARBA" id="ARBA00029709"/>
    </source>
</evidence>
<evidence type="ECO:0000256" key="10">
    <source>
        <dbReference type="ARBA" id="ARBA00022840"/>
    </source>
</evidence>